<dbReference type="SMART" id="SM00525">
    <property type="entry name" value="FES"/>
    <property type="match status" value="1"/>
</dbReference>
<dbReference type="InterPro" id="IPR003651">
    <property type="entry name" value="Endonuclease3_FeS-loop_motif"/>
</dbReference>
<dbReference type="EMBL" id="JACNJZ010000045">
    <property type="protein sequence ID" value="MBC8316653.1"/>
    <property type="molecule type" value="Genomic_DNA"/>
</dbReference>
<evidence type="ECO:0000313" key="2">
    <source>
        <dbReference type="Proteomes" id="UP000614424"/>
    </source>
</evidence>
<dbReference type="GO" id="GO:0140097">
    <property type="term" value="F:catalytic activity, acting on DNA"/>
    <property type="evidence" value="ECO:0007669"/>
    <property type="project" value="UniProtKB-ARBA"/>
</dbReference>
<dbReference type="Proteomes" id="UP000614424">
    <property type="component" value="Unassembled WGS sequence"/>
</dbReference>
<gene>
    <name evidence="1" type="ORF">H8E41_02020</name>
</gene>
<dbReference type="AlphaFoldDB" id="A0A8J6NDX4"/>
<dbReference type="Gene3D" id="1.10.1670.10">
    <property type="entry name" value="Helix-hairpin-Helix base-excision DNA repair enzymes (C-terminal)"/>
    <property type="match status" value="1"/>
</dbReference>
<dbReference type="InterPro" id="IPR023170">
    <property type="entry name" value="HhH_base_excis_C"/>
</dbReference>
<dbReference type="GO" id="GO:0006281">
    <property type="term" value="P:DNA repair"/>
    <property type="evidence" value="ECO:0007669"/>
    <property type="project" value="InterPro"/>
</dbReference>
<sequence length="81" mass="9020">MELGALVCLKKNPSCDSCPVLDGCKAYKLMIINQRPIPAPRKKTIQINMACGVLKKKRLIFTQKKQKKMPGQVSKSFQADA</sequence>
<dbReference type="GO" id="GO:0016787">
    <property type="term" value="F:hydrolase activity"/>
    <property type="evidence" value="ECO:0007669"/>
    <property type="project" value="UniProtKB-ARBA"/>
</dbReference>
<name>A0A8J6NDX4_9BACT</name>
<evidence type="ECO:0000313" key="1">
    <source>
        <dbReference type="EMBL" id="MBC8316653.1"/>
    </source>
</evidence>
<organism evidence="1 2">
    <name type="scientific">Candidatus Desulfobia pelagia</name>
    <dbReference type="NCBI Taxonomy" id="2841692"/>
    <lineage>
        <taxon>Bacteria</taxon>
        <taxon>Pseudomonadati</taxon>
        <taxon>Thermodesulfobacteriota</taxon>
        <taxon>Desulfobulbia</taxon>
        <taxon>Desulfobulbales</taxon>
        <taxon>Desulfobulbaceae</taxon>
        <taxon>Candidatus Desulfobia</taxon>
    </lineage>
</organism>
<dbReference type="GO" id="GO:0051539">
    <property type="term" value="F:4 iron, 4 sulfur cluster binding"/>
    <property type="evidence" value="ECO:0007669"/>
    <property type="project" value="InterPro"/>
</dbReference>
<dbReference type="SUPFAM" id="SSF48150">
    <property type="entry name" value="DNA-glycosylase"/>
    <property type="match status" value="1"/>
</dbReference>
<comment type="caution">
    <text evidence="1">The sequence shown here is derived from an EMBL/GenBank/DDBJ whole genome shotgun (WGS) entry which is preliminary data.</text>
</comment>
<evidence type="ECO:0008006" key="3">
    <source>
        <dbReference type="Google" id="ProtNLM"/>
    </source>
</evidence>
<dbReference type="InterPro" id="IPR011257">
    <property type="entry name" value="DNA_glycosylase"/>
</dbReference>
<proteinExistence type="predicted"/>
<accession>A0A8J6NDX4</accession>
<reference evidence="1 2" key="1">
    <citation type="submission" date="2020-08" db="EMBL/GenBank/DDBJ databases">
        <title>Bridging the membrane lipid divide: bacteria of the FCB group superphylum have the potential to synthesize archaeal ether lipids.</title>
        <authorList>
            <person name="Villanueva L."/>
            <person name="Von Meijenfeldt F.A.B."/>
            <person name="Westbye A.B."/>
            <person name="Yadav S."/>
            <person name="Hopmans E.C."/>
            <person name="Dutilh B.E."/>
            <person name="Sinninghe Damste J.S."/>
        </authorList>
    </citation>
    <scope>NUCLEOTIDE SEQUENCE [LARGE SCALE GENOMIC DNA]</scope>
    <source>
        <strain evidence="1">NIOZ-UU47</strain>
    </source>
</reference>
<protein>
    <recommendedName>
        <fullName evidence="3">Adenine glycosylase</fullName>
    </recommendedName>
</protein>